<evidence type="ECO:0000313" key="6">
    <source>
        <dbReference type="EMBL" id="OGL79619.1"/>
    </source>
</evidence>
<comment type="subcellular location">
    <subcellularLocation>
        <location evidence="1">Membrane</location>
        <topology evidence="1">Multi-pass membrane protein</topology>
    </subcellularLocation>
</comment>
<evidence type="ECO:0000256" key="3">
    <source>
        <dbReference type="ARBA" id="ARBA00022989"/>
    </source>
</evidence>
<evidence type="ECO:0008006" key="8">
    <source>
        <dbReference type="Google" id="ProtNLM"/>
    </source>
</evidence>
<reference evidence="6 7" key="1">
    <citation type="journal article" date="2016" name="Nat. Commun.">
        <title>Thousands of microbial genomes shed light on interconnected biogeochemical processes in an aquifer system.</title>
        <authorList>
            <person name="Anantharaman K."/>
            <person name="Brown C.T."/>
            <person name="Hug L.A."/>
            <person name="Sharon I."/>
            <person name="Castelle C.J."/>
            <person name="Probst A.J."/>
            <person name="Thomas B.C."/>
            <person name="Singh A."/>
            <person name="Wilkins M.J."/>
            <person name="Karaoz U."/>
            <person name="Brodie E.L."/>
            <person name="Williams K.H."/>
            <person name="Hubbard S.S."/>
            <person name="Banfield J.F."/>
        </authorList>
    </citation>
    <scope>NUCLEOTIDE SEQUENCE [LARGE SCALE GENOMIC DNA]</scope>
</reference>
<dbReference type="AlphaFoldDB" id="A0A1F7UMX6"/>
<dbReference type="InterPro" id="IPR019109">
    <property type="entry name" value="MamF_MmsF"/>
</dbReference>
<dbReference type="Pfam" id="PF09685">
    <property type="entry name" value="MamF_MmsF"/>
    <property type="match status" value="1"/>
</dbReference>
<evidence type="ECO:0000256" key="2">
    <source>
        <dbReference type="ARBA" id="ARBA00022692"/>
    </source>
</evidence>
<accession>A0A1F7UMX6</accession>
<sequence length="108" mass="12126">MQETVIPRFDPKDVEDHKLMAALSYIGILCLVPLLAVKSSRFAQEHAKQGLILLIVWVVGSFVFWFPFIGWALGLAVLVANIVALLKCLSGEFWEIPVIGQYRSKIKL</sequence>
<proteinExistence type="predicted"/>
<organism evidence="6 7">
    <name type="scientific">Candidatus Uhrbacteria bacterium RIFCSPHIGHO2_12_FULL_60_25</name>
    <dbReference type="NCBI Taxonomy" id="1802399"/>
    <lineage>
        <taxon>Bacteria</taxon>
        <taxon>Candidatus Uhriibacteriota</taxon>
    </lineage>
</organism>
<feature type="transmembrane region" description="Helical" evidence="5">
    <location>
        <begin position="49"/>
        <end position="66"/>
    </location>
</feature>
<name>A0A1F7UMX6_9BACT</name>
<dbReference type="Proteomes" id="UP000176603">
    <property type="component" value="Unassembled WGS sequence"/>
</dbReference>
<evidence type="ECO:0000313" key="7">
    <source>
        <dbReference type="Proteomes" id="UP000176603"/>
    </source>
</evidence>
<evidence type="ECO:0000256" key="5">
    <source>
        <dbReference type="SAM" id="Phobius"/>
    </source>
</evidence>
<keyword evidence="3 5" id="KW-1133">Transmembrane helix</keyword>
<evidence type="ECO:0000256" key="1">
    <source>
        <dbReference type="ARBA" id="ARBA00004141"/>
    </source>
</evidence>
<protein>
    <recommendedName>
        <fullName evidence="8">DUF4870 domain-containing protein</fullName>
    </recommendedName>
</protein>
<dbReference type="STRING" id="1802399.A3E39_00650"/>
<evidence type="ECO:0000256" key="4">
    <source>
        <dbReference type="ARBA" id="ARBA00023136"/>
    </source>
</evidence>
<dbReference type="EMBL" id="MGEH01000004">
    <property type="protein sequence ID" value="OGL79619.1"/>
    <property type="molecule type" value="Genomic_DNA"/>
</dbReference>
<keyword evidence="2 5" id="KW-0812">Transmembrane</keyword>
<gene>
    <name evidence="6" type="ORF">A3E39_00650</name>
</gene>
<feature type="transmembrane region" description="Helical" evidence="5">
    <location>
        <begin position="19"/>
        <end position="37"/>
    </location>
</feature>
<keyword evidence="4 5" id="KW-0472">Membrane</keyword>
<comment type="caution">
    <text evidence="6">The sequence shown here is derived from an EMBL/GenBank/DDBJ whole genome shotgun (WGS) entry which is preliminary data.</text>
</comment>